<evidence type="ECO:0000256" key="4">
    <source>
        <dbReference type="ARBA" id="ARBA00022737"/>
    </source>
</evidence>
<dbReference type="EMBL" id="OU963865">
    <property type="protein sequence ID" value="CAH0770750.1"/>
    <property type="molecule type" value="Genomic_DNA"/>
</dbReference>
<dbReference type="PRINTS" id="PR00103">
    <property type="entry name" value="CAMPKINASE"/>
</dbReference>
<evidence type="ECO:0000256" key="2">
    <source>
        <dbReference type="ARBA" id="ARBA00022553"/>
    </source>
</evidence>
<dbReference type="Gene3D" id="1.20.890.10">
    <property type="entry name" value="cAMP-dependent protein kinase regulatory subunit, dimerization-anchoring domain"/>
    <property type="match status" value="1"/>
</dbReference>
<proteinExistence type="inferred from homology"/>
<dbReference type="PANTHER" id="PTHR11635">
    <property type="entry name" value="CAMP-DEPENDENT PROTEIN KINASE REGULATORY CHAIN"/>
    <property type="match status" value="1"/>
</dbReference>
<dbReference type="SUPFAM" id="SSF47391">
    <property type="entry name" value="Dimerization-anchoring domain of cAMP-dependent PK regulatory subunit"/>
    <property type="match status" value="1"/>
</dbReference>
<dbReference type="KEGG" id="btab:109036049"/>
<dbReference type="InterPro" id="IPR018490">
    <property type="entry name" value="cNMP-bd_dom_sf"/>
</dbReference>
<evidence type="ECO:0000256" key="8">
    <source>
        <dbReference type="SAM" id="MobiDB-lite"/>
    </source>
</evidence>
<evidence type="ECO:0000256" key="3">
    <source>
        <dbReference type="ARBA" id="ARBA00022566"/>
    </source>
</evidence>
<dbReference type="InterPro" id="IPR003117">
    <property type="entry name" value="cAMP_dep_PK_reg_su_I/II_a/b"/>
</dbReference>
<protein>
    <recommendedName>
        <fullName evidence="9">Cyclic nucleotide-binding domain-containing protein</fullName>
    </recommendedName>
</protein>
<dbReference type="PANTHER" id="PTHR11635:SF152">
    <property type="entry name" value="CAMP-DEPENDENT PROTEIN KINASE TYPE I REGULATORY SUBUNIT-RELATED"/>
    <property type="match status" value="1"/>
</dbReference>
<dbReference type="Proteomes" id="UP001152759">
    <property type="component" value="Chromosome 4"/>
</dbReference>
<evidence type="ECO:0000313" key="10">
    <source>
        <dbReference type="EMBL" id="CAH0770750.1"/>
    </source>
</evidence>
<comment type="similarity">
    <text evidence="1">Belongs to the cAMP-dependent kinase regulatory chain family.</text>
</comment>
<evidence type="ECO:0000256" key="6">
    <source>
        <dbReference type="ARBA" id="ARBA00023149"/>
    </source>
</evidence>
<dbReference type="PIRSF" id="PIRSF000548">
    <property type="entry name" value="PK_regulatory"/>
    <property type="match status" value="1"/>
</dbReference>
<dbReference type="FunFam" id="2.60.120.10:FF:000006">
    <property type="entry name" value="cAMP-dependent protein kinase type I-alpha regulatory subunit"/>
    <property type="match status" value="1"/>
</dbReference>
<dbReference type="GO" id="GO:0030552">
    <property type="term" value="F:cAMP binding"/>
    <property type="evidence" value="ECO:0007669"/>
    <property type="project" value="UniProtKB-KW"/>
</dbReference>
<keyword evidence="2" id="KW-0597">Phosphoprotein</keyword>
<reference evidence="10" key="1">
    <citation type="submission" date="2021-12" db="EMBL/GenBank/DDBJ databases">
        <authorList>
            <person name="King R."/>
        </authorList>
    </citation>
    <scope>NUCLEOTIDE SEQUENCE</scope>
</reference>
<feature type="region of interest" description="Disordered" evidence="8">
    <location>
        <begin position="65"/>
        <end position="97"/>
    </location>
</feature>
<sequence>MAENLDEDQSLLECEAYLEEHSIHQLLKDCIIQLCTNKPENPIIFLREYFQKLEREQAHDAKLQAMSPEDTEDLFPLPAQGQQPPRRRGGISAEPVSEEDATSYVKKVVPKDYKTMAALSKAIAKNVLFSHLDENERSDIFDAMFPVNFVSGETIIQQGDEGDNFYVIDQGEVEVYVNNELTTTIGDGGSFGELALIYGTPRAATIKAKTDVKLWGIDRDSYRRILMGSTIRKRKVYEGFLSRVSILESLDKWERLTVADALEPVFFNNGETIVKQGMPGDDFYIIVEGTALVLQYRAEGDRPVEVGRLGPSDYFGEIALLLDRPRAATVVAQGPLKCVKLDRARFERVLGPCADILKRNITQYNSFVSLSV</sequence>
<dbReference type="PROSITE" id="PS00889">
    <property type="entry name" value="CNMP_BINDING_2"/>
    <property type="match status" value="2"/>
</dbReference>
<dbReference type="Pfam" id="PF02197">
    <property type="entry name" value="RIIa"/>
    <property type="match status" value="1"/>
</dbReference>
<dbReference type="Pfam" id="PF00027">
    <property type="entry name" value="cNMP_binding"/>
    <property type="match status" value="2"/>
</dbReference>
<dbReference type="CDD" id="cd00038">
    <property type="entry name" value="CAP_ED"/>
    <property type="match status" value="2"/>
</dbReference>
<dbReference type="GO" id="GO:0005829">
    <property type="term" value="C:cytosol"/>
    <property type="evidence" value="ECO:0007669"/>
    <property type="project" value="TreeGrafter"/>
</dbReference>
<dbReference type="PROSITE" id="PS50042">
    <property type="entry name" value="CNMP_BINDING_3"/>
    <property type="match status" value="2"/>
</dbReference>
<feature type="binding site" evidence="7">
    <location>
        <position position="317"/>
    </location>
    <ligand>
        <name>3',5'-cyclic AMP</name>
        <dbReference type="ChEBI" id="CHEBI:58165"/>
        <label>2</label>
    </ligand>
</feature>
<dbReference type="FunFam" id="2.60.120.10:FF:000013">
    <property type="entry name" value="cAMP-dependent protein kinase type I regulatory subunit"/>
    <property type="match status" value="1"/>
</dbReference>
<dbReference type="OrthoDB" id="417078at2759"/>
<evidence type="ECO:0000256" key="5">
    <source>
        <dbReference type="ARBA" id="ARBA00022741"/>
    </source>
</evidence>
<keyword evidence="4" id="KW-0677">Repeat</keyword>
<dbReference type="GO" id="GO:0007611">
    <property type="term" value="P:learning or memory"/>
    <property type="evidence" value="ECO:0007669"/>
    <property type="project" value="UniProtKB-ARBA"/>
</dbReference>
<evidence type="ECO:0000259" key="9">
    <source>
        <dbReference type="PROSITE" id="PS50042"/>
    </source>
</evidence>
<feature type="binding site" evidence="7">
    <location>
        <position position="202"/>
    </location>
    <ligand>
        <name>3',5'-cyclic AMP</name>
        <dbReference type="ChEBI" id="CHEBI:58165"/>
        <label>1</label>
    </ligand>
</feature>
<feature type="binding site" evidence="7">
    <location>
        <position position="193"/>
    </location>
    <ligand>
        <name>3',5'-cyclic AMP</name>
        <dbReference type="ChEBI" id="CHEBI:58165"/>
        <label>1</label>
    </ligand>
</feature>
<dbReference type="InterPro" id="IPR000595">
    <property type="entry name" value="cNMP-bd_dom"/>
</dbReference>
<dbReference type="CDD" id="cd12097">
    <property type="entry name" value="DD_RI_PKA"/>
    <property type="match status" value="1"/>
</dbReference>
<name>A0A9P0G259_BEMTA</name>
<keyword evidence="5 7" id="KW-0547">Nucleotide-binding</keyword>
<feature type="domain" description="Cyclic nucleotide-binding" evidence="9">
    <location>
        <begin position="246"/>
        <end position="367"/>
    </location>
</feature>
<feature type="binding site" evidence="7">
    <location>
        <position position="326"/>
    </location>
    <ligand>
        <name>3',5'-cyclic AMP</name>
        <dbReference type="ChEBI" id="CHEBI:58165"/>
        <label>2</label>
    </ligand>
</feature>
<accession>A0A9P0G259</accession>
<evidence type="ECO:0000256" key="7">
    <source>
        <dbReference type="PIRSR" id="PIRSR000548-1"/>
    </source>
</evidence>
<gene>
    <name evidence="10" type="ORF">BEMITA_LOCUS7585</name>
</gene>
<dbReference type="InterPro" id="IPR012198">
    <property type="entry name" value="cAMP_dep_PK_reg_su"/>
</dbReference>
<dbReference type="InterPro" id="IPR018488">
    <property type="entry name" value="cNMP-bd_CS"/>
</dbReference>
<keyword evidence="3 7" id="KW-0116">cAMP-binding</keyword>
<dbReference type="SMART" id="SM00394">
    <property type="entry name" value="RIIa"/>
    <property type="match status" value="1"/>
</dbReference>
<keyword evidence="11" id="KW-1185">Reference proteome</keyword>
<feature type="domain" description="Cyclic nucleotide-binding" evidence="9">
    <location>
        <begin position="128"/>
        <end position="243"/>
    </location>
</feature>
<dbReference type="Gene3D" id="2.60.120.10">
    <property type="entry name" value="Jelly Rolls"/>
    <property type="match status" value="2"/>
</dbReference>
<dbReference type="GO" id="GO:0004862">
    <property type="term" value="F:cAMP-dependent protein kinase inhibitor activity"/>
    <property type="evidence" value="ECO:0007669"/>
    <property type="project" value="TreeGrafter"/>
</dbReference>
<dbReference type="GO" id="GO:0034236">
    <property type="term" value="F:protein kinase A catalytic subunit binding"/>
    <property type="evidence" value="ECO:0007669"/>
    <property type="project" value="TreeGrafter"/>
</dbReference>
<organism evidence="10 11">
    <name type="scientific">Bemisia tabaci</name>
    <name type="common">Sweetpotato whitefly</name>
    <name type="synonym">Aleurodes tabaci</name>
    <dbReference type="NCBI Taxonomy" id="7038"/>
    <lineage>
        <taxon>Eukaryota</taxon>
        <taxon>Metazoa</taxon>
        <taxon>Ecdysozoa</taxon>
        <taxon>Arthropoda</taxon>
        <taxon>Hexapoda</taxon>
        <taxon>Insecta</taxon>
        <taxon>Pterygota</taxon>
        <taxon>Neoptera</taxon>
        <taxon>Paraneoptera</taxon>
        <taxon>Hemiptera</taxon>
        <taxon>Sternorrhyncha</taxon>
        <taxon>Aleyrodoidea</taxon>
        <taxon>Aleyrodidae</taxon>
        <taxon>Aleyrodinae</taxon>
        <taxon>Bemisia</taxon>
    </lineage>
</organism>
<evidence type="ECO:0000256" key="1">
    <source>
        <dbReference type="ARBA" id="ARBA00005753"/>
    </source>
</evidence>
<dbReference type="SMART" id="SM00100">
    <property type="entry name" value="cNMP"/>
    <property type="match status" value="2"/>
</dbReference>
<dbReference type="PROSITE" id="PS00888">
    <property type="entry name" value="CNMP_BINDING_1"/>
    <property type="match status" value="1"/>
</dbReference>
<dbReference type="GO" id="GO:0005952">
    <property type="term" value="C:cAMP-dependent protein kinase complex"/>
    <property type="evidence" value="ECO:0007669"/>
    <property type="project" value="InterPro"/>
</dbReference>
<dbReference type="AlphaFoldDB" id="A0A9P0G259"/>
<dbReference type="InterPro" id="IPR050503">
    <property type="entry name" value="cAMP-dep_PK_reg_su-like"/>
</dbReference>
<evidence type="ECO:0000313" key="11">
    <source>
        <dbReference type="Proteomes" id="UP001152759"/>
    </source>
</evidence>
<keyword evidence="6 7" id="KW-0114">cAMP</keyword>
<dbReference type="InterPro" id="IPR014710">
    <property type="entry name" value="RmlC-like_jellyroll"/>
</dbReference>
<dbReference type="SUPFAM" id="SSF51206">
    <property type="entry name" value="cAMP-binding domain-like"/>
    <property type="match status" value="2"/>
</dbReference>